<comment type="cofactor">
    <cofactor evidence="1">
        <name>Fe(2+)</name>
        <dbReference type="ChEBI" id="CHEBI:29033"/>
    </cofactor>
</comment>
<dbReference type="InterPro" id="IPR011051">
    <property type="entry name" value="RmlC_Cupin_sf"/>
</dbReference>
<dbReference type="AlphaFoldDB" id="A0A3N2H5K2"/>
<evidence type="ECO:0000256" key="6">
    <source>
        <dbReference type="ARBA" id="ARBA00023002"/>
    </source>
</evidence>
<dbReference type="PANTHER" id="PTHR15497">
    <property type="entry name" value="3-HYDROXYANTHRANILATE 3,4-DIOXYGENASE"/>
    <property type="match status" value="1"/>
</dbReference>
<keyword evidence="5 8" id="KW-0223">Dioxygenase</keyword>
<gene>
    <name evidence="8" type="ORF">EDD35_6637</name>
</gene>
<reference evidence="8 9" key="1">
    <citation type="submission" date="2018-11" db="EMBL/GenBank/DDBJ databases">
        <title>Sequencing the genomes of 1000 actinobacteria strains.</title>
        <authorList>
            <person name="Klenk H.-P."/>
        </authorList>
    </citation>
    <scope>NUCLEOTIDE SEQUENCE [LARGE SCALE GENOMIC DNA]</scope>
    <source>
        <strain evidence="8 9">DSM 44348</strain>
    </source>
</reference>
<keyword evidence="4" id="KW-0479">Metal-binding</keyword>
<dbReference type="InterPro" id="IPR010329">
    <property type="entry name" value="3hydroanth_dOase"/>
</dbReference>
<dbReference type="PANTHER" id="PTHR15497:SF1">
    <property type="entry name" value="3-HYDROXYANTHRANILATE 3,4-DIOXYGENASE"/>
    <property type="match status" value="1"/>
</dbReference>
<accession>A0A3N2H5K2</accession>
<organism evidence="8 9">
    <name type="scientific">Amycolatopsis thermoflava</name>
    <dbReference type="NCBI Taxonomy" id="84480"/>
    <lineage>
        <taxon>Bacteria</taxon>
        <taxon>Bacillati</taxon>
        <taxon>Actinomycetota</taxon>
        <taxon>Actinomycetes</taxon>
        <taxon>Pseudonocardiales</taxon>
        <taxon>Pseudonocardiaceae</taxon>
        <taxon>Amycolatopsis</taxon>
        <taxon>Amycolatopsis methanolica group</taxon>
    </lineage>
</organism>
<evidence type="ECO:0000256" key="4">
    <source>
        <dbReference type="ARBA" id="ARBA00022723"/>
    </source>
</evidence>
<dbReference type="SUPFAM" id="SSF51182">
    <property type="entry name" value="RmlC-like cupins"/>
    <property type="match status" value="1"/>
</dbReference>
<dbReference type="Gene3D" id="2.60.120.10">
    <property type="entry name" value="Jelly Rolls"/>
    <property type="match status" value="1"/>
</dbReference>
<keyword evidence="6" id="KW-0560">Oxidoreductase</keyword>
<dbReference type="InterPro" id="IPR014710">
    <property type="entry name" value="RmlC-like_jellyroll"/>
</dbReference>
<dbReference type="CDD" id="cd06123">
    <property type="entry name" value="cupin_HAO"/>
    <property type="match status" value="1"/>
</dbReference>
<evidence type="ECO:0000256" key="1">
    <source>
        <dbReference type="ARBA" id="ARBA00001954"/>
    </source>
</evidence>
<sequence length="173" mass="19658">MHPSKMPIVELRKAADELAAAGKRVKVLWQESESLAFLARGREYRSEFHLNPSDEVMFMVRGSMDLHYRKPEGGSDIAVIPEGATIFTPTGIAHSPRFAPDAFVLVIERLRRPGELDRFRWFCPKCDEFLHEEAVHVSDYRTDPVAGAYQRFYGDVDARTCKACGTVMPDERL</sequence>
<proteinExistence type="predicted"/>
<evidence type="ECO:0000256" key="7">
    <source>
        <dbReference type="ARBA" id="ARBA00023004"/>
    </source>
</evidence>
<keyword evidence="9" id="KW-1185">Reference proteome</keyword>
<keyword evidence="3" id="KW-0662">Pyridine nucleotide biosynthesis</keyword>
<dbReference type="Pfam" id="PF06052">
    <property type="entry name" value="3-HAO"/>
    <property type="match status" value="1"/>
</dbReference>
<comment type="function">
    <text evidence="2">Catalyzes the oxidative ring opening of 3-hydroxyanthranilate to 2-amino-3-carboxymuconate semialdehyde, which spontaneously cyclizes to quinolinate.</text>
</comment>
<dbReference type="RefSeq" id="WP_123686210.1">
    <property type="nucleotide sequence ID" value="NZ_JBHXPN010000007.1"/>
</dbReference>
<evidence type="ECO:0000256" key="3">
    <source>
        <dbReference type="ARBA" id="ARBA00022642"/>
    </source>
</evidence>
<evidence type="ECO:0000256" key="5">
    <source>
        <dbReference type="ARBA" id="ARBA00022964"/>
    </source>
</evidence>
<dbReference type="GO" id="GO:0000334">
    <property type="term" value="F:3-hydroxyanthranilate 3,4-dioxygenase activity"/>
    <property type="evidence" value="ECO:0007669"/>
    <property type="project" value="InterPro"/>
</dbReference>
<evidence type="ECO:0000313" key="9">
    <source>
        <dbReference type="Proteomes" id="UP000274843"/>
    </source>
</evidence>
<dbReference type="EMBL" id="RKHY01000001">
    <property type="protein sequence ID" value="ROS44202.1"/>
    <property type="molecule type" value="Genomic_DNA"/>
</dbReference>
<dbReference type="GeneID" id="301847895"/>
<protein>
    <submittedName>
        <fullName evidence="8">3-hydroxyanthranilate 3,4-dioxygenase</fullName>
    </submittedName>
</protein>
<evidence type="ECO:0000256" key="2">
    <source>
        <dbReference type="ARBA" id="ARBA00002752"/>
    </source>
</evidence>
<evidence type="ECO:0000313" key="8">
    <source>
        <dbReference type="EMBL" id="ROS44202.1"/>
    </source>
</evidence>
<keyword evidence="7" id="KW-0408">Iron</keyword>
<name>A0A3N2H5K2_9PSEU</name>
<dbReference type="Proteomes" id="UP000274843">
    <property type="component" value="Unassembled WGS sequence"/>
</dbReference>
<comment type="caution">
    <text evidence="8">The sequence shown here is derived from an EMBL/GenBank/DDBJ whole genome shotgun (WGS) entry which is preliminary data.</text>
</comment>
<dbReference type="GO" id="GO:0019363">
    <property type="term" value="P:pyridine nucleotide biosynthetic process"/>
    <property type="evidence" value="ECO:0007669"/>
    <property type="project" value="UniProtKB-KW"/>
</dbReference>
<dbReference type="GO" id="GO:0005506">
    <property type="term" value="F:iron ion binding"/>
    <property type="evidence" value="ECO:0007669"/>
    <property type="project" value="InterPro"/>
</dbReference>